<name>A0A318JQ23_9NEIS</name>
<gene>
    <name evidence="3" type="ORF">DFR38_109173</name>
</gene>
<proteinExistence type="predicted"/>
<evidence type="ECO:0000259" key="2">
    <source>
        <dbReference type="Pfam" id="PF07859"/>
    </source>
</evidence>
<organism evidence="3 4">
    <name type="scientific">Aquitalea magnusonii</name>
    <dbReference type="NCBI Taxonomy" id="332411"/>
    <lineage>
        <taxon>Bacteria</taxon>
        <taxon>Pseudomonadati</taxon>
        <taxon>Pseudomonadota</taxon>
        <taxon>Betaproteobacteria</taxon>
        <taxon>Neisseriales</taxon>
        <taxon>Chromobacteriaceae</taxon>
        <taxon>Aquitalea</taxon>
    </lineage>
</organism>
<sequence length="312" mass="34172">MHAVSPKLTDWLSQLNQLIRRLRDSGYKPTAIGAREALANVTRSLVSAGPDIAWVNDEIIHGRDYSVPVRIYHPAPQEARPVLLFLHGGGHTAGSVSVYDPISRRLAAATGHIVVVPEYRLAPENPYPAALHDAYAAARGVFAALSARQLPFLSSLSLMGDSAGAALAATVSARSQHDTALQIAAQVLVYPSLDYSMSLPSITENGEGYFLNSDRIAWYFDNYFQHGEDRLAASPLHMAMTERLPATLVVTAGFDPLRDEALCYLDKLRAAGVPHQHLHFDDLVHAFLNMEQLVAAECARTYQQIAAFLDRY</sequence>
<dbReference type="EMBL" id="QJKC01000009">
    <property type="protein sequence ID" value="PXX46331.1"/>
    <property type="molecule type" value="Genomic_DNA"/>
</dbReference>
<dbReference type="GO" id="GO:0016787">
    <property type="term" value="F:hydrolase activity"/>
    <property type="evidence" value="ECO:0007669"/>
    <property type="project" value="UniProtKB-KW"/>
</dbReference>
<dbReference type="Pfam" id="PF07859">
    <property type="entry name" value="Abhydrolase_3"/>
    <property type="match status" value="1"/>
</dbReference>
<feature type="domain" description="Alpha/beta hydrolase fold-3" evidence="2">
    <location>
        <begin position="83"/>
        <end position="288"/>
    </location>
</feature>
<comment type="caution">
    <text evidence="3">The sequence shown here is derived from an EMBL/GenBank/DDBJ whole genome shotgun (WGS) entry which is preliminary data.</text>
</comment>
<dbReference type="Proteomes" id="UP000248395">
    <property type="component" value="Unassembled WGS sequence"/>
</dbReference>
<dbReference type="RefSeq" id="WP_110313426.1">
    <property type="nucleotide sequence ID" value="NZ_QJKC01000009.1"/>
</dbReference>
<dbReference type="InterPro" id="IPR013094">
    <property type="entry name" value="AB_hydrolase_3"/>
</dbReference>
<dbReference type="InterPro" id="IPR050300">
    <property type="entry name" value="GDXG_lipolytic_enzyme"/>
</dbReference>
<dbReference type="Gene3D" id="3.40.50.1820">
    <property type="entry name" value="alpha/beta hydrolase"/>
    <property type="match status" value="1"/>
</dbReference>
<evidence type="ECO:0000256" key="1">
    <source>
        <dbReference type="ARBA" id="ARBA00022801"/>
    </source>
</evidence>
<reference evidence="3 4" key="1">
    <citation type="submission" date="2018-05" db="EMBL/GenBank/DDBJ databases">
        <title>Genomic Encyclopedia of Type Strains, Phase IV (KMG-IV): sequencing the most valuable type-strain genomes for metagenomic binning, comparative biology and taxonomic classification.</title>
        <authorList>
            <person name="Goeker M."/>
        </authorList>
    </citation>
    <scope>NUCLEOTIDE SEQUENCE [LARGE SCALE GENOMIC DNA]</scope>
    <source>
        <strain evidence="3 4">DSM 25134</strain>
    </source>
</reference>
<accession>A0A318JQ23</accession>
<evidence type="ECO:0000313" key="4">
    <source>
        <dbReference type="Proteomes" id="UP000248395"/>
    </source>
</evidence>
<dbReference type="SUPFAM" id="SSF53474">
    <property type="entry name" value="alpha/beta-Hydrolases"/>
    <property type="match status" value="1"/>
</dbReference>
<evidence type="ECO:0000313" key="3">
    <source>
        <dbReference type="EMBL" id="PXX46331.1"/>
    </source>
</evidence>
<keyword evidence="4" id="KW-1185">Reference proteome</keyword>
<keyword evidence="1" id="KW-0378">Hydrolase</keyword>
<dbReference type="InterPro" id="IPR029058">
    <property type="entry name" value="AB_hydrolase_fold"/>
</dbReference>
<dbReference type="OrthoDB" id="9794445at2"/>
<protein>
    <submittedName>
        <fullName evidence="3">Acetyl esterase/lipase</fullName>
    </submittedName>
</protein>
<dbReference type="PANTHER" id="PTHR48081">
    <property type="entry name" value="AB HYDROLASE SUPERFAMILY PROTEIN C4A8.06C"/>
    <property type="match status" value="1"/>
</dbReference>
<dbReference type="PANTHER" id="PTHR48081:SF8">
    <property type="entry name" value="ALPHA_BETA HYDROLASE FOLD-3 DOMAIN-CONTAINING PROTEIN-RELATED"/>
    <property type="match status" value="1"/>
</dbReference>
<dbReference type="AlphaFoldDB" id="A0A318JQ23"/>